<organism evidence="2 3">
    <name type="scientific">Solanum commersonii</name>
    <name type="common">Commerson's wild potato</name>
    <name type="synonym">Commerson's nightshade</name>
    <dbReference type="NCBI Taxonomy" id="4109"/>
    <lineage>
        <taxon>Eukaryota</taxon>
        <taxon>Viridiplantae</taxon>
        <taxon>Streptophyta</taxon>
        <taxon>Embryophyta</taxon>
        <taxon>Tracheophyta</taxon>
        <taxon>Spermatophyta</taxon>
        <taxon>Magnoliopsida</taxon>
        <taxon>eudicotyledons</taxon>
        <taxon>Gunneridae</taxon>
        <taxon>Pentapetalae</taxon>
        <taxon>asterids</taxon>
        <taxon>lamiids</taxon>
        <taxon>Solanales</taxon>
        <taxon>Solanaceae</taxon>
        <taxon>Solanoideae</taxon>
        <taxon>Solaneae</taxon>
        <taxon>Solanum</taxon>
    </lineage>
</organism>
<dbReference type="AlphaFoldDB" id="A0A9J5ZSP8"/>
<proteinExistence type="predicted"/>
<dbReference type="Proteomes" id="UP000824120">
    <property type="component" value="Chromosome 3"/>
</dbReference>
<name>A0A9J5ZSP8_SOLCO</name>
<evidence type="ECO:0000313" key="3">
    <source>
        <dbReference type="Proteomes" id="UP000824120"/>
    </source>
</evidence>
<dbReference type="EMBL" id="JACXVP010000003">
    <property type="protein sequence ID" value="KAG5615301.1"/>
    <property type="molecule type" value="Genomic_DNA"/>
</dbReference>
<evidence type="ECO:0000256" key="1">
    <source>
        <dbReference type="SAM" id="MobiDB-lite"/>
    </source>
</evidence>
<reference evidence="2 3" key="1">
    <citation type="submission" date="2020-09" db="EMBL/GenBank/DDBJ databases">
        <title>De no assembly of potato wild relative species, Solanum commersonii.</title>
        <authorList>
            <person name="Cho K."/>
        </authorList>
    </citation>
    <scope>NUCLEOTIDE SEQUENCE [LARGE SCALE GENOMIC DNA]</scope>
    <source>
        <strain evidence="2">LZ3.2</strain>
        <tissue evidence="2">Leaf</tissue>
    </source>
</reference>
<feature type="region of interest" description="Disordered" evidence="1">
    <location>
        <begin position="48"/>
        <end position="71"/>
    </location>
</feature>
<comment type="caution">
    <text evidence="2">The sequence shown here is derived from an EMBL/GenBank/DDBJ whole genome shotgun (WGS) entry which is preliminary data.</text>
</comment>
<evidence type="ECO:0000313" key="2">
    <source>
        <dbReference type="EMBL" id="KAG5615301.1"/>
    </source>
</evidence>
<dbReference type="OrthoDB" id="1420404at2759"/>
<protein>
    <submittedName>
        <fullName evidence="2">Uncharacterized protein</fullName>
    </submittedName>
</protein>
<sequence length="71" mass="8085">MLSRILNKVEGVDKVLKEMEDDVSTLNQIVTSHSVSIKQLEIQMGEISTNLNPRPKRGLLGDTMENRKNEY</sequence>
<accession>A0A9J5ZSP8</accession>
<gene>
    <name evidence="2" type="ORF">H5410_015125</name>
</gene>
<keyword evidence="3" id="KW-1185">Reference proteome</keyword>